<dbReference type="PROSITE" id="PS00086">
    <property type="entry name" value="CYTOCHROME_P450"/>
    <property type="match status" value="1"/>
</dbReference>
<protein>
    <recommendedName>
        <fullName evidence="8">Cytochrome P450</fullName>
    </recommendedName>
</protein>
<dbReference type="PANTHER" id="PTHR24291">
    <property type="entry name" value="CYTOCHROME P450 FAMILY 4"/>
    <property type="match status" value="1"/>
</dbReference>
<feature type="binding site" description="axial binding residue" evidence="4">
    <location>
        <position position="419"/>
    </location>
    <ligand>
        <name>heme</name>
        <dbReference type="ChEBI" id="CHEBI:30413"/>
    </ligand>
    <ligandPart>
        <name>Fe</name>
        <dbReference type="ChEBI" id="CHEBI:18248"/>
    </ligandPart>
</feature>
<keyword evidence="7" id="KW-1185">Reference proteome</keyword>
<proteinExistence type="inferred from homology"/>
<dbReference type="PANTHER" id="PTHR24291:SF48">
    <property type="entry name" value="CYTOCHROME P450"/>
    <property type="match status" value="1"/>
</dbReference>
<evidence type="ECO:0000313" key="7">
    <source>
        <dbReference type="Proteomes" id="UP000308199"/>
    </source>
</evidence>
<reference evidence="6 7" key="1">
    <citation type="submission" date="2019-02" db="EMBL/GenBank/DDBJ databases">
        <title>Genome sequencing of the rare red list fungi Phellinidium pouzarii.</title>
        <authorList>
            <person name="Buettner E."/>
            <person name="Kellner H."/>
        </authorList>
    </citation>
    <scope>NUCLEOTIDE SEQUENCE [LARGE SCALE GENOMIC DNA]</scope>
    <source>
        <strain evidence="6 7">DSM 108285</strain>
    </source>
</reference>
<keyword evidence="4 5" id="KW-0349">Heme</keyword>
<dbReference type="GO" id="GO:0005506">
    <property type="term" value="F:iron ion binding"/>
    <property type="evidence" value="ECO:0007669"/>
    <property type="project" value="InterPro"/>
</dbReference>
<accession>A0A4S4LAA8</accession>
<dbReference type="GO" id="GO:0016705">
    <property type="term" value="F:oxidoreductase activity, acting on paired donors, with incorporation or reduction of molecular oxygen"/>
    <property type="evidence" value="ECO:0007669"/>
    <property type="project" value="InterPro"/>
</dbReference>
<dbReference type="GO" id="GO:0020037">
    <property type="term" value="F:heme binding"/>
    <property type="evidence" value="ECO:0007669"/>
    <property type="project" value="InterPro"/>
</dbReference>
<dbReference type="Gene3D" id="1.10.630.10">
    <property type="entry name" value="Cytochrome P450"/>
    <property type="match status" value="1"/>
</dbReference>
<keyword evidence="3 4" id="KW-0408">Iron</keyword>
<dbReference type="Proteomes" id="UP000308199">
    <property type="component" value="Unassembled WGS sequence"/>
</dbReference>
<dbReference type="OrthoDB" id="1470350at2759"/>
<dbReference type="InterPro" id="IPR001128">
    <property type="entry name" value="Cyt_P450"/>
</dbReference>
<name>A0A4S4LAA8_9AGAM</name>
<comment type="similarity">
    <text evidence="1 5">Belongs to the cytochrome P450 family.</text>
</comment>
<keyword evidence="2 4" id="KW-0479">Metal-binding</keyword>
<dbReference type="InterPro" id="IPR017972">
    <property type="entry name" value="Cyt_P450_CS"/>
</dbReference>
<sequence length="484" mass="55386">MSLPVVITIGVATLYTYKFLRGLWGVGFTPGPRPLFSPLTPFGMVLPANWYLNPSSNWSWIWRKTAYFNYTHDVIAFVPWIVGDATYYTSSLDVTKQLLGAENKIHLEKPVELTTARFADVWRTVRSLYREVGEVEGWDQRDEIIFDEVNSFALKFTFTIISRCGFGFATPWSTGLKTHMEFPDALRLVSETFILRVILPQWAYKMPFDRLRRMDDAWTIVASSVLDAINKRKDENAEPTANGDPRPDLLSYLVASWTNLNKQGLEEHDVIANMFSLMFAGHETTSSALVTIMCYMAIYQDEQEKAYNEVCEAFSKCDPSENIDTNKLTLLLYSIWESQRLYASAGFIPRQLTEDAVINVVRPTQQSMHLKKGSRIMFDLTAIGRNPHIFKDPEIFKPSRWESFSEHDVAMFGFGPRSCVGRKFAQTEAVAFLSTLLYEWKIETNSLPGESKAHYEERVMGDATLIGTAFGLKRVPLRLTRRRI</sequence>
<dbReference type="PRINTS" id="PR00463">
    <property type="entry name" value="EP450I"/>
</dbReference>
<dbReference type="AlphaFoldDB" id="A0A4S4LAA8"/>
<evidence type="ECO:0000256" key="1">
    <source>
        <dbReference type="ARBA" id="ARBA00010617"/>
    </source>
</evidence>
<dbReference type="Pfam" id="PF00067">
    <property type="entry name" value="p450"/>
    <property type="match status" value="1"/>
</dbReference>
<gene>
    <name evidence="6" type="ORF">EW145_g2712</name>
</gene>
<keyword evidence="5" id="KW-0560">Oxidoreductase</keyword>
<evidence type="ECO:0000256" key="5">
    <source>
        <dbReference type="RuleBase" id="RU000461"/>
    </source>
</evidence>
<evidence type="ECO:0000256" key="2">
    <source>
        <dbReference type="ARBA" id="ARBA00022723"/>
    </source>
</evidence>
<evidence type="ECO:0008006" key="8">
    <source>
        <dbReference type="Google" id="ProtNLM"/>
    </source>
</evidence>
<evidence type="ECO:0000256" key="4">
    <source>
        <dbReference type="PIRSR" id="PIRSR602401-1"/>
    </source>
</evidence>
<dbReference type="InterPro" id="IPR036396">
    <property type="entry name" value="Cyt_P450_sf"/>
</dbReference>
<comment type="cofactor">
    <cofactor evidence="4">
        <name>heme</name>
        <dbReference type="ChEBI" id="CHEBI:30413"/>
    </cofactor>
</comment>
<dbReference type="EMBL" id="SGPK01000100">
    <property type="protein sequence ID" value="THH08425.1"/>
    <property type="molecule type" value="Genomic_DNA"/>
</dbReference>
<dbReference type="GO" id="GO:0005739">
    <property type="term" value="C:mitochondrion"/>
    <property type="evidence" value="ECO:0007669"/>
    <property type="project" value="TreeGrafter"/>
</dbReference>
<dbReference type="InterPro" id="IPR002401">
    <property type="entry name" value="Cyt_P450_E_grp-I"/>
</dbReference>
<dbReference type="GO" id="GO:0004497">
    <property type="term" value="F:monooxygenase activity"/>
    <property type="evidence" value="ECO:0007669"/>
    <property type="project" value="UniProtKB-KW"/>
</dbReference>
<comment type="caution">
    <text evidence="6">The sequence shown here is derived from an EMBL/GenBank/DDBJ whole genome shotgun (WGS) entry which is preliminary data.</text>
</comment>
<organism evidence="6 7">
    <name type="scientific">Phellinidium pouzarii</name>
    <dbReference type="NCBI Taxonomy" id="167371"/>
    <lineage>
        <taxon>Eukaryota</taxon>
        <taxon>Fungi</taxon>
        <taxon>Dikarya</taxon>
        <taxon>Basidiomycota</taxon>
        <taxon>Agaricomycotina</taxon>
        <taxon>Agaricomycetes</taxon>
        <taxon>Hymenochaetales</taxon>
        <taxon>Hymenochaetaceae</taxon>
        <taxon>Phellinidium</taxon>
    </lineage>
</organism>
<evidence type="ECO:0000313" key="6">
    <source>
        <dbReference type="EMBL" id="THH08425.1"/>
    </source>
</evidence>
<dbReference type="PRINTS" id="PR00385">
    <property type="entry name" value="P450"/>
</dbReference>
<dbReference type="SUPFAM" id="SSF48264">
    <property type="entry name" value="Cytochrome P450"/>
    <property type="match status" value="1"/>
</dbReference>
<evidence type="ECO:0000256" key="3">
    <source>
        <dbReference type="ARBA" id="ARBA00023004"/>
    </source>
</evidence>
<keyword evidence="5" id="KW-0503">Monooxygenase</keyword>
<dbReference type="InterPro" id="IPR050196">
    <property type="entry name" value="Cytochrome_P450_Monoox"/>
</dbReference>